<dbReference type="Proteomes" id="UP001385892">
    <property type="component" value="Unassembled WGS sequence"/>
</dbReference>
<evidence type="ECO:0000259" key="1">
    <source>
        <dbReference type="Pfam" id="PF09423"/>
    </source>
</evidence>
<evidence type="ECO:0000313" key="4">
    <source>
        <dbReference type="Proteomes" id="UP001385892"/>
    </source>
</evidence>
<dbReference type="InterPro" id="IPR029052">
    <property type="entry name" value="Metallo-depent_PP-like"/>
</dbReference>
<dbReference type="Gene3D" id="3.60.21.70">
    <property type="entry name" value="PhoD-like phosphatase"/>
    <property type="match status" value="1"/>
</dbReference>
<dbReference type="InterPro" id="IPR018946">
    <property type="entry name" value="PhoD-like_MPP"/>
</dbReference>
<keyword evidence="4" id="KW-1185">Reference proteome</keyword>
<dbReference type="PANTHER" id="PTHR43606">
    <property type="entry name" value="PHOSPHATASE, PUTATIVE (AFU_ORTHOLOGUE AFUA_6G08710)-RELATED"/>
    <property type="match status" value="1"/>
</dbReference>
<dbReference type="InterPro" id="IPR032093">
    <property type="entry name" value="PhoD_N"/>
</dbReference>
<feature type="domain" description="Phospholipase D N-terminal" evidence="2">
    <location>
        <begin position="42"/>
        <end position="138"/>
    </location>
</feature>
<gene>
    <name evidence="3" type="ORF">WKW82_18200</name>
</gene>
<dbReference type="Pfam" id="PF16655">
    <property type="entry name" value="PhoD_N"/>
    <property type="match status" value="1"/>
</dbReference>
<dbReference type="PANTHER" id="PTHR43606:SF2">
    <property type="entry name" value="ALKALINE PHOSPHATASE FAMILY PROTEIN (AFU_ORTHOLOGUE AFUA_5G03860)"/>
    <property type="match status" value="1"/>
</dbReference>
<comment type="caution">
    <text evidence="3">The sequence shown here is derived from an EMBL/GenBank/DDBJ whole genome shotgun (WGS) entry which is preliminary data.</text>
</comment>
<dbReference type="Pfam" id="PF09423">
    <property type="entry name" value="PhoD"/>
    <property type="match status" value="1"/>
</dbReference>
<sequence length="515" mass="56794">MTTFPTLSRRRILGSALAATTLGHPFLQLHAQTWRGRDPFTLGVASGCPRPDGMVLWTRLAPDPLQPGGGMGDAPVDVAWEVAQDERFRHVVQRGKVLATAELAHSVRVELKGLAPGRFYWYRFTADSARSPVGRSRTAPAEDDTSTPARFAFASCQQYEQGFYAAYRDMAAQPLDLVVHLGDYVYESSWGSRHVRKHVGGIPTDLPGFRSRHALYKTDPDLQAAHAAHPWLVTWDDHEVANDYTDDMSPVTADPAAFLAMRAAAYQAWFEHMPVPMHMRPDGPSMTVYGRYRFGQMLDVLLMDGRQYKSHHACLVKRNPPRATDCPERVAPERSLFGKAQEAWLARELQQAPTRWTVVAQQTLMAEVDRKAGPERGYWMDGWDGYAPARGRLLDALAADPRRNPLVVSGDVHTFIAADLNREPDGKPVATEFVGGSISSDGPSAGAMAPLLAENPHLRYGRGDVRGYALMSLDARGCTVDFRAVDDVKLADSAVKRIARFSVEPGAPGVHVETT</sequence>
<organism evidence="3 4">
    <name type="scientific">Variovorax rhizosphaerae</name>
    <dbReference type="NCBI Taxonomy" id="1836200"/>
    <lineage>
        <taxon>Bacteria</taxon>
        <taxon>Pseudomonadati</taxon>
        <taxon>Pseudomonadota</taxon>
        <taxon>Betaproteobacteria</taxon>
        <taxon>Burkholderiales</taxon>
        <taxon>Comamonadaceae</taxon>
        <taxon>Variovorax</taxon>
    </lineage>
</organism>
<dbReference type="InterPro" id="IPR052900">
    <property type="entry name" value="Phospholipid_Metab_Enz"/>
</dbReference>
<accession>A0ABU8WMA4</accession>
<evidence type="ECO:0000259" key="2">
    <source>
        <dbReference type="Pfam" id="PF16655"/>
    </source>
</evidence>
<dbReference type="CDD" id="cd07389">
    <property type="entry name" value="MPP_PhoD"/>
    <property type="match status" value="1"/>
</dbReference>
<proteinExistence type="predicted"/>
<evidence type="ECO:0000313" key="3">
    <source>
        <dbReference type="EMBL" id="MEJ8848596.1"/>
    </source>
</evidence>
<dbReference type="RefSeq" id="WP_340343727.1">
    <property type="nucleotide sequence ID" value="NZ_JBBKZT010000008.1"/>
</dbReference>
<reference evidence="3 4" key="1">
    <citation type="submission" date="2024-03" db="EMBL/GenBank/DDBJ databases">
        <title>Novel species of the genus Variovorax.</title>
        <authorList>
            <person name="Liu Q."/>
            <person name="Xin Y.-H."/>
        </authorList>
    </citation>
    <scope>NUCLEOTIDE SEQUENCE [LARGE SCALE GENOMIC DNA]</scope>
    <source>
        <strain evidence="3 4">KACC 18900</strain>
    </source>
</reference>
<protein>
    <submittedName>
        <fullName evidence="3">Alkaline phosphatase D family protein</fullName>
    </submittedName>
</protein>
<dbReference type="SUPFAM" id="SSF56300">
    <property type="entry name" value="Metallo-dependent phosphatases"/>
    <property type="match status" value="1"/>
</dbReference>
<dbReference type="EMBL" id="JBBKZT010000008">
    <property type="protein sequence ID" value="MEJ8848596.1"/>
    <property type="molecule type" value="Genomic_DNA"/>
</dbReference>
<dbReference type="Gene3D" id="2.60.40.380">
    <property type="entry name" value="Purple acid phosphatase-like, N-terminal"/>
    <property type="match status" value="1"/>
</dbReference>
<dbReference type="InterPro" id="IPR038607">
    <property type="entry name" value="PhoD-like_sf"/>
</dbReference>
<name>A0ABU8WMA4_9BURK</name>
<feature type="domain" description="PhoD-like phosphatase metallophosphatase" evidence="1">
    <location>
        <begin position="151"/>
        <end position="482"/>
    </location>
</feature>